<dbReference type="EMBL" id="DVMT01000043">
    <property type="protein sequence ID" value="HIU40513.1"/>
    <property type="molecule type" value="Genomic_DNA"/>
</dbReference>
<dbReference type="GO" id="GO:0030435">
    <property type="term" value="P:sporulation resulting in formation of a cellular spore"/>
    <property type="evidence" value="ECO:0007669"/>
    <property type="project" value="InterPro"/>
</dbReference>
<dbReference type="InterPro" id="IPR012504">
    <property type="entry name" value="Spore_YabP"/>
</dbReference>
<reference evidence="1" key="1">
    <citation type="submission" date="2020-10" db="EMBL/GenBank/DDBJ databases">
        <authorList>
            <person name="Gilroy R."/>
        </authorList>
    </citation>
    <scope>NUCLEOTIDE SEQUENCE</scope>
    <source>
        <strain evidence="1">CHK193-30670</strain>
    </source>
</reference>
<organism evidence="1 2">
    <name type="scientific">Candidatus Aphodocola excrementigallinarum</name>
    <dbReference type="NCBI Taxonomy" id="2840670"/>
    <lineage>
        <taxon>Bacteria</taxon>
        <taxon>Bacillati</taxon>
        <taxon>Bacillota</taxon>
        <taxon>Bacilli</taxon>
        <taxon>Candidatus Aphodocola</taxon>
    </lineage>
</organism>
<proteinExistence type="predicted"/>
<sequence>MNKENETTELLNHSISITERQNIKISGITKIDSFDNEEFLLETQAGPLGIKGRDLEIIKLDTYEGTIMIKGIIDALSYFDNGKSKKENSVISKLFK</sequence>
<dbReference type="NCBIfam" id="TIGR02892">
    <property type="entry name" value="spore_yabP"/>
    <property type="match status" value="1"/>
</dbReference>
<accession>A0A9D1LH63</accession>
<dbReference type="PIRSF" id="PIRSF011576">
    <property type="entry name" value="YabP"/>
    <property type="match status" value="1"/>
</dbReference>
<dbReference type="AlphaFoldDB" id="A0A9D1LH63"/>
<dbReference type="InterPro" id="IPR038705">
    <property type="entry name" value="YabP_sf"/>
</dbReference>
<dbReference type="Pfam" id="PF07873">
    <property type="entry name" value="YabP"/>
    <property type="match status" value="1"/>
</dbReference>
<dbReference type="Gene3D" id="2.60.40.2000">
    <property type="match status" value="1"/>
</dbReference>
<comment type="caution">
    <text evidence="1">The sequence shown here is derived from an EMBL/GenBank/DDBJ whole genome shotgun (WGS) entry which is preliminary data.</text>
</comment>
<evidence type="ECO:0000313" key="1">
    <source>
        <dbReference type="EMBL" id="HIU40513.1"/>
    </source>
</evidence>
<evidence type="ECO:0000313" key="2">
    <source>
        <dbReference type="Proteomes" id="UP000824074"/>
    </source>
</evidence>
<protein>
    <submittedName>
        <fullName evidence="1">Sporulation protein YabP</fullName>
    </submittedName>
</protein>
<dbReference type="InterPro" id="IPR022476">
    <property type="entry name" value="Spore_YabP/YqfC"/>
</dbReference>
<gene>
    <name evidence="1" type="primary">yabP</name>
    <name evidence="1" type="ORF">IAB68_04355</name>
</gene>
<name>A0A9D1LH63_9FIRM</name>
<reference evidence="1" key="2">
    <citation type="journal article" date="2021" name="PeerJ">
        <title>Extensive microbial diversity within the chicken gut microbiome revealed by metagenomics and culture.</title>
        <authorList>
            <person name="Gilroy R."/>
            <person name="Ravi A."/>
            <person name="Getino M."/>
            <person name="Pursley I."/>
            <person name="Horton D.L."/>
            <person name="Alikhan N.F."/>
            <person name="Baker D."/>
            <person name="Gharbi K."/>
            <person name="Hall N."/>
            <person name="Watson M."/>
            <person name="Adriaenssens E.M."/>
            <person name="Foster-Nyarko E."/>
            <person name="Jarju S."/>
            <person name="Secka A."/>
            <person name="Antonio M."/>
            <person name="Oren A."/>
            <person name="Chaudhuri R.R."/>
            <person name="La Ragione R."/>
            <person name="Hildebrand F."/>
            <person name="Pallen M.J."/>
        </authorList>
    </citation>
    <scope>NUCLEOTIDE SEQUENCE</scope>
    <source>
        <strain evidence="1">CHK193-30670</strain>
    </source>
</reference>
<dbReference type="Proteomes" id="UP000824074">
    <property type="component" value="Unassembled WGS sequence"/>
</dbReference>